<feature type="transmembrane region" description="Helical" evidence="4">
    <location>
        <begin position="110"/>
        <end position="131"/>
    </location>
</feature>
<feature type="transmembrane region" description="Helical" evidence="4">
    <location>
        <begin position="386"/>
        <end position="406"/>
    </location>
</feature>
<feature type="transmembrane region" description="Helical" evidence="4">
    <location>
        <begin position="299"/>
        <end position="317"/>
    </location>
</feature>
<feature type="transmembrane region" description="Helical" evidence="4">
    <location>
        <begin position="173"/>
        <end position="193"/>
    </location>
</feature>
<keyword evidence="3 4" id="KW-0472">Membrane</keyword>
<gene>
    <name evidence="6" type="ordered locus">VVA0675</name>
</gene>
<dbReference type="SUPFAM" id="SSF103473">
    <property type="entry name" value="MFS general substrate transporter"/>
    <property type="match status" value="1"/>
</dbReference>
<dbReference type="InterPro" id="IPR011701">
    <property type="entry name" value="MFS"/>
</dbReference>
<keyword evidence="1 4" id="KW-0812">Transmembrane</keyword>
<feature type="transmembrane region" description="Helical" evidence="4">
    <location>
        <begin position="21"/>
        <end position="38"/>
    </location>
</feature>
<evidence type="ECO:0000259" key="5">
    <source>
        <dbReference type="PROSITE" id="PS50850"/>
    </source>
</evidence>
<reference evidence="6 7" key="1">
    <citation type="journal article" date="2003" name="Genome Res.">
        <title>Comparative genome analysis of Vibrio vulnificus, a marine pathogen.</title>
        <authorList>
            <person name="Chen C.Y."/>
            <person name="Wu K.M."/>
            <person name="Chang Y.C."/>
            <person name="Chang C.H."/>
            <person name="Tsai H.C."/>
            <person name="Liao T.L."/>
            <person name="Liu Y.M."/>
            <person name="Chen H.J."/>
            <person name="Shen A.B."/>
            <person name="Li J.C."/>
            <person name="Su T.L."/>
            <person name="Shao C.P."/>
            <person name="Lee C.T."/>
            <person name="Hor L.I."/>
            <person name="Tsai S.F."/>
        </authorList>
    </citation>
    <scope>NUCLEOTIDE SEQUENCE [LARGE SCALE GENOMIC DNA]</scope>
    <source>
        <strain evidence="6 7">YJ016</strain>
    </source>
</reference>
<dbReference type="Gene3D" id="1.20.1250.20">
    <property type="entry name" value="MFS general substrate transporter like domains"/>
    <property type="match status" value="2"/>
</dbReference>
<dbReference type="PANTHER" id="PTHR11360">
    <property type="entry name" value="MONOCARBOXYLATE TRANSPORTER"/>
    <property type="match status" value="1"/>
</dbReference>
<proteinExistence type="predicted"/>
<evidence type="ECO:0000313" key="7">
    <source>
        <dbReference type="Proteomes" id="UP000002675"/>
    </source>
</evidence>
<dbReference type="AlphaFoldDB" id="Q7MEJ5"/>
<dbReference type="InterPro" id="IPR036259">
    <property type="entry name" value="MFS_trans_sf"/>
</dbReference>
<dbReference type="STRING" id="672.VV93_v1c36760"/>
<dbReference type="PROSITE" id="PS50850">
    <property type="entry name" value="MFS"/>
    <property type="match status" value="1"/>
</dbReference>
<dbReference type="HOGENOM" id="CLU_001265_59_7_6"/>
<feature type="transmembrane region" description="Helical" evidence="4">
    <location>
        <begin position="323"/>
        <end position="346"/>
    </location>
</feature>
<feature type="domain" description="Major facilitator superfamily (MFS) profile" evidence="5">
    <location>
        <begin position="17"/>
        <end position="412"/>
    </location>
</feature>
<dbReference type="KEGG" id="vvy:VVA0675"/>
<keyword evidence="2 4" id="KW-1133">Transmembrane helix</keyword>
<name>Q7MEJ5_VIBVY</name>
<dbReference type="InterPro" id="IPR020846">
    <property type="entry name" value="MFS_dom"/>
</dbReference>
<dbReference type="eggNOG" id="COG2223">
    <property type="taxonomic scope" value="Bacteria"/>
</dbReference>
<evidence type="ECO:0000256" key="3">
    <source>
        <dbReference type="ARBA" id="ARBA00023136"/>
    </source>
</evidence>
<feature type="transmembrane region" description="Helical" evidence="4">
    <location>
        <begin position="143"/>
        <end position="161"/>
    </location>
</feature>
<feature type="transmembrane region" description="Helical" evidence="4">
    <location>
        <begin position="86"/>
        <end position="104"/>
    </location>
</feature>
<dbReference type="InterPro" id="IPR050327">
    <property type="entry name" value="Proton-linked_MCT"/>
</dbReference>
<feature type="transmembrane region" description="Helical" evidence="4">
    <location>
        <begin position="358"/>
        <end position="380"/>
    </location>
</feature>
<feature type="transmembrane region" description="Helical" evidence="4">
    <location>
        <begin position="236"/>
        <end position="257"/>
    </location>
</feature>
<dbReference type="Proteomes" id="UP000002675">
    <property type="component" value="Chromosome II"/>
</dbReference>
<dbReference type="GO" id="GO:0022857">
    <property type="term" value="F:transmembrane transporter activity"/>
    <property type="evidence" value="ECO:0007669"/>
    <property type="project" value="InterPro"/>
</dbReference>
<organism evidence="6 7">
    <name type="scientific">Vibrio vulnificus (strain YJ016)</name>
    <dbReference type="NCBI Taxonomy" id="196600"/>
    <lineage>
        <taxon>Bacteria</taxon>
        <taxon>Pseudomonadati</taxon>
        <taxon>Pseudomonadota</taxon>
        <taxon>Gammaproteobacteria</taxon>
        <taxon>Vibrionales</taxon>
        <taxon>Vibrionaceae</taxon>
        <taxon>Vibrio</taxon>
    </lineage>
</organism>
<evidence type="ECO:0000256" key="1">
    <source>
        <dbReference type="ARBA" id="ARBA00022692"/>
    </source>
</evidence>
<evidence type="ECO:0000256" key="2">
    <source>
        <dbReference type="ARBA" id="ARBA00022989"/>
    </source>
</evidence>
<dbReference type="EMBL" id="BA000038">
    <property type="protein sequence ID" value="BAC96701.1"/>
    <property type="molecule type" value="Genomic_DNA"/>
</dbReference>
<dbReference type="PANTHER" id="PTHR11360:SF304">
    <property type="entry name" value="MFS DOMAIN-CONTAINING PROTEIN"/>
    <property type="match status" value="1"/>
</dbReference>
<sequence length="421" mass="43945">MVLPEATLRTKMSKIDKAMRILLAGFCINLCLGILYAWSVFNKALVTESGWSAAEASAPYATATITFSICLLVAGILQDRMGPRMILILGTVLTGLGMIASGFVDSPLMLNITFGVITGAGIGFGYACLSPSAMKWFHASKKGMVNGIIAAGFGLAAIYLAPLTSALITNMGIQTSFMILGVGVLAIAVPLAATINNPPADYTPAEPKVKEGQAPKAVKKSDDLTWKAMLKTPQFYALWIMYAFAASVGLMIIGNITTIASVQANLPNAVYLASILAVFNSGGRVAAGMLADKIGGVRTLLLAFVLQGINMVLFATFQSEFTLIIGTAIAAVGYGTLLAVFPTLTAEFYGLKNYGTNYGVLYTAWGIGGAIGAAVVGFSMTNGTGYTLAYTISAVMMGVCIVLALVTKPLSEAKVAELKKA</sequence>
<dbReference type="Pfam" id="PF07690">
    <property type="entry name" value="MFS_1"/>
    <property type="match status" value="1"/>
</dbReference>
<feature type="transmembrane region" description="Helical" evidence="4">
    <location>
        <begin position="269"/>
        <end position="287"/>
    </location>
</feature>
<accession>Q7MEJ5</accession>
<protein>
    <submittedName>
        <fullName evidence="6">Permease</fullName>
    </submittedName>
</protein>
<dbReference type="CDD" id="cd17353">
    <property type="entry name" value="MFS_OFA_like"/>
    <property type="match status" value="1"/>
</dbReference>
<feature type="transmembrane region" description="Helical" evidence="4">
    <location>
        <begin position="58"/>
        <end position="77"/>
    </location>
</feature>
<evidence type="ECO:0000256" key="4">
    <source>
        <dbReference type="SAM" id="Phobius"/>
    </source>
</evidence>
<evidence type="ECO:0000313" key="6">
    <source>
        <dbReference type="EMBL" id="BAC96701.1"/>
    </source>
</evidence>